<feature type="compositionally biased region" description="Basic and acidic residues" evidence="1">
    <location>
        <begin position="216"/>
        <end position="231"/>
    </location>
</feature>
<dbReference type="AlphaFoldDB" id="A0A7W9DRM2"/>
<comment type="caution">
    <text evidence="2">The sequence shown here is derived from an EMBL/GenBank/DDBJ whole genome shotgun (WGS) entry which is preliminary data.</text>
</comment>
<evidence type="ECO:0008006" key="4">
    <source>
        <dbReference type="Google" id="ProtNLM"/>
    </source>
</evidence>
<gene>
    <name evidence="2" type="ORF">BJ981_003219</name>
</gene>
<dbReference type="RefSeq" id="WP_184612170.1">
    <property type="nucleotide sequence ID" value="NZ_BOOS01000067.1"/>
</dbReference>
<proteinExistence type="predicted"/>
<accession>A0A7W9DRM2</accession>
<dbReference type="Proteomes" id="UP000588112">
    <property type="component" value="Unassembled WGS sequence"/>
</dbReference>
<name>A0A7W9DRM2_9ACTN</name>
<dbReference type="EMBL" id="JACHBR010000001">
    <property type="protein sequence ID" value="MBB5627520.1"/>
    <property type="molecule type" value="Genomic_DNA"/>
</dbReference>
<feature type="compositionally biased region" description="Basic and acidic residues" evidence="1">
    <location>
        <begin position="164"/>
        <end position="178"/>
    </location>
</feature>
<organism evidence="2 3">
    <name type="scientific">Sphaerisporangium krabiense</name>
    <dbReference type="NCBI Taxonomy" id="763782"/>
    <lineage>
        <taxon>Bacteria</taxon>
        <taxon>Bacillati</taxon>
        <taxon>Actinomycetota</taxon>
        <taxon>Actinomycetes</taxon>
        <taxon>Streptosporangiales</taxon>
        <taxon>Streptosporangiaceae</taxon>
        <taxon>Sphaerisporangium</taxon>
    </lineage>
</organism>
<feature type="compositionally biased region" description="Low complexity" evidence="1">
    <location>
        <begin position="148"/>
        <end position="162"/>
    </location>
</feature>
<protein>
    <recommendedName>
        <fullName evidence="4">DivIVA domain-containing protein</fullName>
    </recommendedName>
</protein>
<sequence length="262" mass="27606">MLVLLAIAAIAVLYFVVTVSQGRGGELVEFPPDVPPVELPEPGQLTAADFADLHLPMSLVGYHTQIVDETLQRAATAIGRRDTHIAVLERRVEELLAGRIQARQESYVRPSWAPIASPEPEPPVAPHETAEALFGAIGPHTSTRALSAEPPAEAPAEQPAGPSTEERGPFEEPDKREPATPVTQDRGAFETPSKERGALEAPSQDEGVSGASEAPAEDRGAFEEAPKDRGAFEAAGGRSGSRGAAKRAGRAAGERPDPEDAP</sequence>
<evidence type="ECO:0000256" key="1">
    <source>
        <dbReference type="SAM" id="MobiDB-lite"/>
    </source>
</evidence>
<feature type="region of interest" description="Disordered" evidence="1">
    <location>
        <begin position="142"/>
        <end position="262"/>
    </location>
</feature>
<keyword evidence="3" id="KW-1185">Reference proteome</keyword>
<evidence type="ECO:0000313" key="3">
    <source>
        <dbReference type="Proteomes" id="UP000588112"/>
    </source>
</evidence>
<reference evidence="2 3" key="1">
    <citation type="submission" date="2020-08" db="EMBL/GenBank/DDBJ databases">
        <title>Sequencing the genomes of 1000 actinobacteria strains.</title>
        <authorList>
            <person name="Klenk H.-P."/>
        </authorList>
    </citation>
    <scope>NUCLEOTIDE SEQUENCE [LARGE SCALE GENOMIC DNA]</scope>
    <source>
        <strain evidence="2 3">DSM 45790</strain>
    </source>
</reference>
<feature type="compositionally biased region" description="Basic and acidic residues" evidence="1">
    <location>
        <begin position="252"/>
        <end position="262"/>
    </location>
</feature>
<evidence type="ECO:0000313" key="2">
    <source>
        <dbReference type="EMBL" id="MBB5627520.1"/>
    </source>
</evidence>